<sequence>MLLHNRSASSCAETSLGWGLTPEAVVCTRRHCLLLCAESSPISISLVSHCCFTSLAHLHRAVCRQEERERFGIRTVTPSSCSFAPLQRVLTDNVWHDVAGVFWVSFLLGAAAQHCLLRGGCAETFAKLVNLYSFYTSCFSKAVFQVQLHTCYSKSLNVLITSASFTLLSSYRAPGWLWTVTPSSCSFAPLQRVLTDNVWHDVAGVFWVSFLLGAAAQHCLLRGGCAETFAKLVNLYSFYTSCFSKAVFQNVLREPELTCVRAGGRCQRWGSMGRNPAAAFQLLGHCVRVARRRLVSPATAESAGLPRAGKSSALQLIGITAGIASLQSLDVKSIIQFSNSVLHNCTNCKSWISLEAKSPPSQEGCEAAAAGVSECPVVLHNESVVGERSAAAACVAAVPGIQSSLPSQGHCCCILEAVRGSLALIFVARHYLQLYCVRAKHSSPPVVLSAASARYLLGRAGVLWKGDGLCLSCKTDWLQSWICCAAGNKLHRVPVTRSTQQALFVHGVSAALLAARHCLLLAWMPLVLGKQTVGISTPLMSTVMLTDCTNVVETEEENCDLTESFKNSMNTEKAGPWPKEFCILKADDDDSRESNELFWWFGGEYNAFKRNAKYVSHLEQLSEVNLLNIK</sequence>
<protein>
    <submittedName>
        <fullName evidence="1">Uncharacterized protein</fullName>
    </submittedName>
</protein>
<dbReference type="AlphaFoldDB" id="R0JWL9"/>
<reference evidence="2" key="1">
    <citation type="journal article" date="2013" name="Nat. Genet.">
        <title>The duck genome and transcriptome provide insight into an avian influenza virus reservoir species.</title>
        <authorList>
            <person name="Huang Y."/>
            <person name="Li Y."/>
            <person name="Burt D.W."/>
            <person name="Chen H."/>
            <person name="Zhang Y."/>
            <person name="Qian W."/>
            <person name="Kim H."/>
            <person name="Gan S."/>
            <person name="Zhao Y."/>
            <person name="Li J."/>
            <person name="Yi K."/>
            <person name="Feng H."/>
            <person name="Zhu P."/>
            <person name="Li B."/>
            <person name="Liu Q."/>
            <person name="Fairley S."/>
            <person name="Magor K.E."/>
            <person name="Du Z."/>
            <person name="Hu X."/>
            <person name="Goodman L."/>
            <person name="Tafer H."/>
            <person name="Vignal A."/>
            <person name="Lee T."/>
            <person name="Kim K.W."/>
            <person name="Sheng Z."/>
            <person name="An Y."/>
            <person name="Searle S."/>
            <person name="Herrero J."/>
            <person name="Groenen M.A."/>
            <person name="Crooijmans R.P."/>
            <person name="Faraut T."/>
            <person name="Cai Q."/>
            <person name="Webster R.G."/>
            <person name="Aldridge J.R."/>
            <person name="Warren W.C."/>
            <person name="Bartschat S."/>
            <person name="Kehr S."/>
            <person name="Marz M."/>
            <person name="Stadler P.F."/>
            <person name="Smith J."/>
            <person name="Kraus R.H."/>
            <person name="Zhao Y."/>
            <person name="Ren L."/>
            <person name="Fei J."/>
            <person name="Morisson M."/>
            <person name="Kaiser P."/>
            <person name="Griffin D.K."/>
            <person name="Rao M."/>
            <person name="Pitel F."/>
            <person name="Wang J."/>
            <person name="Li N."/>
        </authorList>
    </citation>
    <scope>NUCLEOTIDE SEQUENCE [LARGE SCALE GENOMIC DNA]</scope>
</reference>
<dbReference type="EMBL" id="KB743017">
    <property type="protein sequence ID" value="EOB01931.1"/>
    <property type="molecule type" value="Genomic_DNA"/>
</dbReference>
<evidence type="ECO:0000313" key="2">
    <source>
        <dbReference type="Proteomes" id="UP000296049"/>
    </source>
</evidence>
<evidence type="ECO:0000313" key="1">
    <source>
        <dbReference type="EMBL" id="EOB01931.1"/>
    </source>
</evidence>
<proteinExistence type="predicted"/>
<keyword evidence="2" id="KW-1185">Reference proteome</keyword>
<organism evidence="1 2">
    <name type="scientific">Anas platyrhynchos</name>
    <name type="common">Mallard</name>
    <name type="synonym">Anas boschas</name>
    <dbReference type="NCBI Taxonomy" id="8839"/>
    <lineage>
        <taxon>Eukaryota</taxon>
        <taxon>Metazoa</taxon>
        <taxon>Chordata</taxon>
        <taxon>Craniata</taxon>
        <taxon>Vertebrata</taxon>
        <taxon>Euteleostomi</taxon>
        <taxon>Archelosauria</taxon>
        <taxon>Archosauria</taxon>
        <taxon>Dinosauria</taxon>
        <taxon>Saurischia</taxon>
        <taxon>Theropoda</taxon>
        <taxon>Coelurosauria</taxon>
        <taxon>Aves</taxon>
        <taxon>Neognathae</taxon>
        <taxon>Galloanserae</taxon>
        <taxon>Anseriformes</taxon>
        <taxon>Anatidae</taxon>
        <taxon>Anatinae</taxon>
        <taxon>Anas</taxon>
    </lineage>
</organism>
<name>R0JWL9_ANAPL</name>
<accession>R0JWL9</accession>
<dbReference type="Proteomes" id="UP000296049">
    <property type="component" value="Unassembled WGS sequence"/>
</dbReference>
<gene>
    <name evidence="1" type="ORF">Anapl_09950</name>
</gene>